<keyword evidence="3" id="KW-1185">Reference proteome</keyword>
<dbReference type="Proteomes" id="UP000026962">
    <property type="component" value="Chromosome 3"/>
</dbReference>
<dbReference type="STRING" id="4537.A0A0E0KHP2"/>
<dbReference type="EnsemblPlants" id="OPUNC03G27650.1">
    <property type="protein sequence ID" value="OPUNC03G27650.1"/>
    <property type="gene ID" value="OPUNC03G27650"/>
</dbReference>
<dbReference type="AlphaFoldDB" id="A0A0E0KHP2"/>
<accession>A0A0E0KHP2</accession>
<proteinExistence type="predicted"/>
<evidence type="ECO:0000313" key="3">
    <source>
        <dbReference type="Proteomes" id="UP000026962"/>
    </source>
</evidence>
<feature type="compositionally biased region" description="Basic and acidic residues" evidence="1">
    <location>
        <begin position="65"/>
        <end position="77"/>
    </location>
</feature>
<reference evidence="2" key="1">
    <citation type="submission" date="2015-04" db="UniProtKB">
        <authorList>
            <consortium name="EnsemblPlants"/>
        </authorList>
    </citation>
    <scope>IDENTIFICATION</scope>
</reference>
<protein>
    <submittedName>
        <fullName evidence="2">Uncharacterized protein</fullName>
    </submittedName>
</protein>
<feature type="region of interest" description="Disordered" evidence="1">
    <location>
        <begin position="65"/>
        <end position="91"/>
    </location>
</feature>
<dbReference type="Gramene" id="OPUNC03G27650.1">
    <property type="protein sequence ID" value="OPUNC03G27650.1"/>
    <property type="gene ID" value="OPUNC03G27650"/>
</dbReference>
<organism evidence="2">
    <name type="scientific">Oryza punctata</name>
    <name type="common">Red rice</name>
    <dbReference type="NCBI Taxonomy" id="4537"/>
    <lineage>
        <taxon>Eukaryota</taxon>
        <taxon>Viridiplantae</taxon>
        <taxon>Streptophyta</taxon>
        <taxon>Embryophyta</taxon>
        <taxon>Tracheophyta</taxon>
        <taxon>Spermatophyta</taxon>
        <taxon>Magnoliopsida</taxon>
        <taxon>Liliopsida</taxon>
        <taxon>Poales</taxon>
        <taxon>Poaceae</taxon>
        <taxon>BOP clade</taxon>
        <taxon>Oryzoideae</taxon>
        <taxon>Oryzeae</taxon>
        <taxon>Oryzinae</taxon>
        <taxon>Oryza</taxon>
    </lineage>
</organism>
<sequence>MRIDMSPEITRGSWCIEQIDKLGVATVDSIFAGISRDFSSLACSIKQVRDILRTMVLDRELEEVRSTGMGELERPQGREGVPPEAEGRPDV</sequence>
<dbReference type="HOGENOM" id="CLU_2430838_0_0_1"/>
<evidence type="ECO:0000313" key="2">
    <source>
        <dbReference type="EnsemblPlants" id="OPUNC03G27650.1"/>
    </source>
</evidence>
<evidence type="ECO:0000256" key="1">
    <source>
        <dbReference type="SAM" id="MobiDB-lite"/>
    </source>
</evidence>
<name>A0A0E0KHP2_ORYPU</name>
<reference evidence="2" key="2">
    <citation type="submission" date="2018-05" db="EMBL/GenBank/DDBJ databases">
        <title>OpunRS2 (Oryza punctata Reference Sequence Version 2).</title>
        <authorList>
            <person name="Zhang J."/>
            <person name="Kudrna D."/>
            <person name="Lee S."/>
            <person name="Talag J."/>
            <person name="Welchert J."/>
            <person name="Wing R.A."/>
        </authorList>
    </citation>
    <scope>NUCLEOTIDE SEQUENCE [LARGE SCALE GENOMIC DNA]</scope>
</reference>